<dbReference type="GO" id="GO:0005524">
    <property type="term" value="F:ATP binding"/>
    <property type="evidence" value="ECO:0007669"/>
    <property type="project" value="UniProtKB-KW"/>
</dbReference>
<keyword evidence="2" id="KW-0813">Transport</keyword>
<dbReference type="Proteomes" id="UP000487268">
    <property type="component" value="Unassembled WGS sequence"/>
</dbReference>
<keyword evidence="3" id="KW-0547">Nucleotide-binding</keyword>
<dbReference type="InterPro" id="IPR027417">
    <property type="entry name" value="P-loop_NTPase"/>
</dbReference>
<dbReference type="PROSITE" id="PS50893">
    <property type="entry name" value="ABC_TRANSPORTER_2"/>
    <property type="match status" value="1"/>
</dbReference>
<dbReference type="InterPro" id="IPR003439">
    <property type="entry name" value="ABC_transporter-like_ATP-bd"/>
</dbReference>
<dbReference type="InterPro" id="IPR003593">
    <property type="entry name" value="AAA+_ATPase"/>
</dbReference>
<dbReference type="OrthoDB" id="3472909at2"/>
<dbReference type="GO" id="GO:0016887">
    <property type="term" value="F:ATP hydrolysis activity"/>
    <property type="evidence" value="ECO:0007669"/>
    <property type="project" value="InterPro"/>
</dbReference>
<dbReference type="AlphaFoldDB" id="A0A7K0C111"/>
<feature type="region of interest" description="Disordered" evidence="5">
    <location>
        <begin position="214"/>
        <end position="237"/>
    </location>
</feature>
<dbReference type="Gene3D" id="3.40.50.300">
    <property type="entry name" value="P-loop containing nucleotide triphosphate hydrolases"/>
    <property type="match status" value="1"/>
</dbReference>
<dbReference type="EMBL" id="WEGH01000003">
    <property type="protein sequence ID" value="MQY06762.1"/>
    <property type="molecule type" value="Genomic_DNA"/>
</dbReference>
<proteinExistence type="inferred from homology"/>
<evidence type="ECO:0000256" key="3">
    <source>
        <dbReference type="ARBA" id="ARBA00022741"/>
    </source>
</evidence>
<feature type="domain" description="ABC transporter" evidence="6">
    <location>
        <begin position="8"/>
        <end position="232"/>
    </location>
</feature>
<evidence type="ECO:0000256" key="1">
    <source>
        <dbReference type="ARBA" id="ARBA00005417"/>
    </source>
</evidence>
<evidence type="ECO:0000256" key="5">
    <source>
        <dbReference type="SAM" id="MobiDB-lite"/>
    </source>
</evidence>
<comment type="similarity">
    <text evidence="1">Belongs to the ABC transporter superfamily.</text>
</comment>
<keyword evidence="4" id="KW-0067">ATP-binding</keyword>
<evidence type="ECO:0000313" key="7">
    <source>
        <dbReference type="EMBL" id="MQY06762.1"/>
    </source>
</evidence>
<evidence type="ECO:0000259" key="6">
    <source>
        <dbReference type="PROSITE" id="PS50893"/>
    </source>
</evidence>
<dbReference type="PANTHER" id="PTHR43335">
    <property type="entry name" value="ABC TRANSPORTER, ATP-BINDING PROTEIN"/>
    <property type="match status" value="1"/>
</dbReference>
<dbReference type="Pfam" id="PF00005">
    <property type="entry name" value="ABC_tran"/>
    <property type="match status" value="1"/>
</dbReference>
<sequence length="262" mass="26737">MIAGNSAIVATGMGVRRGGRWLLRPVAFGMAEGVIGIAGPPGAGKSTLLATFATLRRPQAGVLEILGHDTGNSAGLRAVRGRIGYLPGRFCWAETMTAGEFIGYAAYYKGMRAADVDQALERLGLTESAGTELSLLPPDVRLRAGLAATCVHAPALVLLDEPLNGLGDAAAAETIPVLRSLAPTVVVTAGSAAELTPWCDRVLALEGGRLAELPPHGAGRPVPLPAAPDAAPGRRRPSVRPLAALLPRIVLGRMAAGSGAGV</sequence>
<evidence type="ECO:0000313" key="8">
    <source>
        <dbReference type="Proteomes" id="UP000487268"/>
    </source>
</evidence>
<protein>
    <recommendedName>
        <fullName evidence="6">ABC transporter domain-containing protein</fullName>
    </recommendedName>
</protein>
<evidence type="ECO:0000256" key="4">
    <source>
        <dbReference type="ARBA" id="ARBA00022840"/>
    </source>
</evidence>
<reference evidence="7 8" key="1">
    <citation type="submission" date="2019-10" db="EMBL/GenBank/DDBJ databases">
        <title>Actinomadura rubteroloni sp. nov. and Actinomadura macrotermitis sp. nov., isolated from the gut of fungus growing-termite Macrotermes natalensis.</title>
        <authorList>
            <person name="Benndorf R."/>
            <person name="Martin K."/>
            <person name="Kuefner M."/>
            <person name="De Beer W."/>
            <person name="Kaster A.-K."/>
            <person name="Vollmers J."/>
            <person name="Poulsen M."/>
            <person name="Beemelmanns C."/>
        </authorList>
    </citation>
    <scope>NUCLEOTIDE SEQUENCE [LARGE SCALE GENOMIC DNA]</scope>
    <source>
        <strain evidence="7 8">RB68</strain>
    </source>
</reference>
<gene>
    <name evidence="7" type="ORF">ACRB68_48580</name>
</gene>
<dbReference type="SMART" id="SM00382">
    <property type="entry name" value="AAA"/>
    <property type="match status" value="1"/>
</dbReference>
<dbReference type="SUPFAM" id="SSF52540">
    <property type="entry name" value="P-loop containing nucleoside triphosphate hydrolases"/>
    <property type="match status" value="1"/>
</dbReference>
<accession>A0A7K0C111</accession>
<organism evidence="7 8">
    <name type="scientific">Actinomadura macrotermitis</name>
    <dbReference type="NCBI Taxonomy" id="2585200"/>
    <lineage>
        <taxon>Bacteria</taxon>
        <taxon>Bacillati</taxon>
        <taxon>Actinomycetota</taxon>
        <taxon>Actinomycetes</taxon>
        <taxon>Streptosporangiales</taxon>
        <taxon>Thermomonosporaceae</taxon>
        <taxon>Actinomadura</taxon>
    </lineage>
</organism>
<keyword evidence="8" id="KW-1185">Reference proteome</keyword>
<evidence type="ECO:0000256" key="2">
    <source>
        <dbReference type="ARBA" id="ARBA00022448"/>
    </source>
</evidence>
<comment type="caution">
    <text evidence="7">The sequence shown here is derived from an EMBL/GenBank/DDBJ whole genome shotgun (WGS) entry which is preliminary data.</text>
</comment>
<name>A0A7K0C111_9ACTN</name>